<sequence length="211" mass="24310">MTRELGAGNIKFWGYVHLDDWYKENSDTWIDWTTANFQNQLDWEDGIIITDNNLSPQQQDLILWSDVVYISWITHAPSTATIRGLKRVVRANIANDDTKAQVKRAFENSGLETVPVWPGHKFEIDPLTFIDYNTGLIATPFMAMLGSKNEAGVAYLLLQHKAAMGFKFINAIRVWAEKEWTTTGDETKENFREFTPYMSFEIVDIPTDPRR</sequence>
<protein>
    <submittedName>
        <fullName evidence="1">Uncharacterized protein</fullName>
    </submittedName>
</protein>
<evidence type="ECO:0000313" key="2">
    <source>
        <dbReference type="Proteomes" id="UP000297814"/>
    </source>
</evidence>
<comment type="caution">
    <text evidence="1">The sequence shown here is derived from an EMBL/GenBank/DDBJ whole genome shotgun (WGS) entry which is preliminary data.</text>
</comment>
<gene>
    <name evidence="1" type="ORF">BHYA_0279g00020</name>
</gene>
<reference evidence="1 2" key="1">
    <citation type="submission" date="2017-12" db="EMBL/GenBank/DDBJ databases">
        <title>Comparative genomics of Botrytis spp.</title>
        <authorList>
            <person name="Valero-Jimenez C.A."/>
            <person name="Tapia P."/>
            <person name="Veloso J."/>
            <person name="Silva-Moreno E."/>
            <person name="Staats M."/>
            <person name="Valdes J.H."/>
            <person name="Van Kan J.A.L."/>
        </authorList>
    </citation>
    <scope>NUCLEOTIDE SEQUENCE [LARGE SCALE GENOMIC DNA]</scope>
    <source>
        <strain evidence="1 2">Bh0001</strain>
    </source>
</reference>
<evidence type="ECO:0000313" key="1">
    <source>
        <dbReference type="EMBL" id="TGO32924.1"/>
    </source>
</evidence>
<keyword evidence="2" id="KW-1185">Reference proteome</keyword>
<organism evidence="1 2">
    <name type="scientific">Botrytis hyacinthi</name>
    <dbReference type="NCBI Taxonomy" id="278943"/>
    <lineage>
        <taxon>Eukaryota</taxon>
        <taxon>Fungi</taxon>
        <taxon>Dikarya</taxon>
        <taxon>Ascomycota</taxon>
        <taxon>Pezizomycotina</taxon>
        <taxon>Leotiomycetes</taxon>
        <taxon>Helotiales</taxon>
        <taxon>Sclerotiniaceae</taxon>
        <taxon>Botrytis</taxon>
    </lineage>
</organism>
<dbReference type="Proteomes" id="UP000297814">
    <property type="component" value="Unassembled WGS sequence"/>
</dbReference>
<proteinExistence type="predicted"/>
<dbReference type="EMBL" id="PQXK01000279">
    <property type="protein sequence ID" value="TGO32924.1"/>
    <property type="molecule type" value="Genomic_DNA"/>
</dbReference>
<accession>A0A4Z1G7H8</accession>
<name>A0A4Z1G7H8_9HELO</name>
<dbReference type="AlphaFoldDB" id="A0A4Z1G7H8"/>